<organism evidence="13 14">
    <name type="scientific">Futiania mangrovi</name>
    <dbReference type="NCBI Taxonomy" id="2959716"/>
    <lineage>
        <taxon>Bacteria</taxon>
        <taxon>Pseudomonadati</taxon>
        <taxon>Pseudomonadota</taxon>
        <taxon>Alphaproteobacteria</taxon>
        <taxon>Futianiales</taxon>
        <taxon>Futianiaceae</taxon>
        <taxon>Futiania</taxon>
    </lineage>
</organism>
<proteinExistence type="predicted"/>
<feature type="domain" description="Histidine kinase" evidence="12">
    <location>
        <begin position="231"/>
        <end position="455"/>
    </location>
</feature>
<keyword evidence="6" id="KW-0808">Transferase</keyword>
<evidence type="ECO:0000313" key="13">
    <source>
        <dbReference type="EMBL" id="MCP1336466.1"/>
    </source>
</evidence>
<keyword evidence="5" id="KW-0597">Phosphoprotein</keyword>
<comment type="catalytic activity">
    <reaction evidence="1">
        <text>ATP + protein L-histidine = ADP + protein N-phospho-L-histidine.</text>
        <dbReference type="EC" id="2.7.13.3"/>
    </reaction>
</comment>
<evidence type="ECO:0000256" key="8">
    <source>
        <dbReference type="ARBA" id="ARBA00022777"/>
    </source>
</evidence>
<name>A0A9J6PK66_9PROT</name>
<keyword evidence="8 13" id="KW-0418">Kinase</keyword>
<dbReference type="GO" id="GO:0005524">
    <property type="term" value="F:ATP binding"/>
    <property type="evidence" value="ECO:0007669"/>
    <property type="project" value="UniProtKB-KW"/>
</dbReference>
<dbReference type="EMBL" id="JAMZFT010000002">
    <property type="protein sequence ID" value="MCP1336466.1"/>
    <property type="molecule type" value="Genomic_DNA"/>
</dbReference>
<keyword evidence="7" id="KW-0547">Nucleotide-binding</keyword>
<dbReference type="PANTHER" id="PTHR44936:SF10">
    <property type="entry name" value="SENSOR PROTEIN RSTB"/>
    <property type="match status" value="1"/>
</dbReference>
<dbReference type="GO" id="GO:0005886">
    <property type="term" value="C:plasma membrane"/>
    <property type="evidence" value="ECO:0007669"/>
    <property type="project" value="UniProtKB-SubCell"/>
</dbReference>
<evidence type="ECO:0000259" key="12">
    <source>
        <dbReference type="PROSITE" id="PS50109"/>
    </source>
</evidence>
<evidence type="ECO:0000256" key="1">
    <source>
        <dbReference type="ARBA" id="ARBA00000085"/>
    </source>
</evidence>
<dbReference type="EC" id="2.7.13.3" evidence="3"/>
<dbReference type="InterPro" id="IPR036890">
    <property type="entry name" value="HATPase_C_sf"/>
</dbReference>
<evidence type="ECO:0000256" key="9">
    <source>
        <dbReference type="ARBA" id="ARBA00022840"/>
    </source>
</evidence>
<dbReference type="Pfam" id="PF00512">
    <property type="entry name" value="HisKA"/>
    <property type="match status" value="1"/>
</dbReference>
<dbReference type="InterPro" id="IPR003661">
    <property type="entry name" value="HisK_dim/P_dom"/>
</dbReference>
<dbReference type="SUPFAM" id="SSF55874">
    <property type="entry name" value="ATPase domain of HSP90 chaperone/DNA topoisomerase II/histidine kinase"/>
    <property type="match status" value="1"/>
</dbReference>
<keyword evidence="11" id="KW-0812">Transmembrane</keyword>
<gene>
    <name evidence="13" type="ORF">NJQ99_08615</name>
</gene>
<dbReference type="InterPro" id="IPR004358">
    <property type="entry name" value="Sig_transdc_His_kin-like_C"/>
</dbReference>
<evidence type="ECO:0000256" key="11">
    <source>
        <dbReference type="SAM" id="Phobius"/>
    </source>
</evidence>
<keyword evidence="14" id="KW-1185">Reference proteome</keyword>
<protein>
    <recommendedName>
        <fullName evidence="3">histidine kinase</fullName>
        <ecNumber evidence="3">2.7.13.3</ecNumber>
    </recommendedName>
</protein>
<comment type="subcellular location">
    <subcellularLocation>
        <location evidence="2">Cell membrane</location>
        <topology evidence="2">Multi-pass membrane protein</topology>
    </subcellularLocation>
</comment>
<feature type="transmembrane region" description="Helical" evidence="11">
    <location>
        <begin position="144"/>
        <end position="163"/>
    </location>
</feature>
<dbReference type="InterPro" id="IPR047770">
    <property type="entry name" value="RegB"/>
</dbReference>
<keyword evidence="11" id="KW-1133">Transmembrane helix</keyword>
<dbReference type="Pfam" id="PF02518">
    <property type="entry name" value="HATPase_c"/>
    <property type="match status" value="1"/>
</dbReference>
<dbReference type="Gene3D" id="1.10.287.130">
    <property type="match status" value="1"/>
</dbReference>
<dbReference type="PROSITE" id="PS50109">
    <property type="entry name" value="HIS_KIN"/>
    <property type="match status" value="1"/>
</dbReference>
<evidence type="ECO:0000256" key="3">
    <source>
        <dbReference type="ARBA" id="ARBA00012438"/>
    </source>
</evidence>
<dbReference type="GO" id="GO:0000155">
    <property type="term" value="F:phosphorelay sensor kinase activity"/>
    <property type="evidence" value="ECO:0007669"/>
    <property type="project" value="InterPro"/>
</dbReference>
<evidence type="ECO:0000256" key="7">
    <source>
        <dbReference type="ARBA" id="ARBA00022741"/>
    </source>
</evidence>
<dbReference type="AlphaFoldDB" id="A0A9J6PK66"/>
<dbReference type="SMART" id="SM00387">
    <property type="entry name" value="HATPase_c"/>
    <property type="match status" value="1"/>
</dbReference>
<keyword evidence="4" id="KW-1003">Cell membrane</keyword>
<feature type="region of interest" description="Disordered" evidence="10">
    <location>
        <begin position="1"/>
        <end position="22"/>
    </location>
</feature>
<dbReference type="CDD" id="cd00082">
    <property type="entry name" value="HisKA"/>
    <property type="match status" value="1"/>
</dbReference>
<dbReference type="NCBIfam" id="NF033792">
    <property type="entry name" value="ActS_PrrB_HisK"/>
    <property type="match status" value="1"/>
</dbReference>
<dbReference type="SUPFAM" id="SSF47384">
    <property type="entry name" value="Homodimeric domain of signal transducing histidine kinase"/>
    <property type="match status" value="1"/>
</dbReference>
<evidence type="ECO:0000313" key="14">
    <source>
        <dbReference type="Proteomes" id="UP001055804"/>
    </source>
</evidence>
<dbReference type="PRINTS" id="PR00344">
    <property type="entry name" value="BCTRLSENSOR"/>
</dbReference>
<dbReference type="Gene3D" id="3.30.565.10">
    <property type="entry name" value="Histidine kinase-like ATPase, C-terminal domain"/>
    <property type="match status" value="1"/>
</dbReference>
<evidence type="ECO:0000256" key="10">
    <source>
        <dbReference type="SAM" id="MobiDB-lite"/>
    </source>
</evidence>
<reference evidence="13" key="1">
    <citation type="submission" date="2022-06" db="EMBL/GenBank/DDBJ databases">
        <title>Isolation and Genomics of Futiania mangrovii gen. nov., sp. nov., a Rare and Metabolically-versatile member in the Class Alphaproteobacteria.</title>
        <authorList>
            <person name="Liu L."/>
            <person name="Huang W.-C."/>
            <person name="Pan J."/>
            <person name="Li J."/>
            <person name="Huang Y."/>
            <person name="Du H."/>
            <person name="Liu Y."/>
            <person name="Li M."/>
        </authorList>
    </citation>
    <scope>NUCLEOTIDE SEQUENCE</scope>
    <source>
        <strain evidence="13">FT118</strain>
    </source>
</reference>
<evidence type="ECO:0000256" key="2">
    <source>
        <dbReference type="ARBA" id="ARBA00004651"/>
    </source>
</evidence>
<evidence type="ECO:0000256" key="6">
    <source>
        <dbReference type="ARBA" id="ARBA00022679"/>
    </source>
</evidence>
<accession>A0A9J6PK66</accession>
<dbReference type="Proteomes" id="UP001055804">
    <property type="component" value="Unassembled WGS sequence"/>
</dbReference>
<dbReference type="PANTHER" id="PTHR44936">
    <property type="entry name" value="SENSOR PROTEIN CREC"/>
    <property type="match status" value="1"/>
</dbReference>
<dbReference type="InterPro" id="IPR036097">
    <property type="entry name" value="HisK_dim/P_sf"/>
</dbReference>
<feature type="compositionally biased region" description="Basic and acidic residues" evidence="10">
    <location>
        <begin position="1"/>
        <end position="12"/>
    </location>
</feature>
<feature type="transmembrane region" description="Helical" evidence="11">
    <location>
        <begin position="175"/>
        <end position="196"/>
    </location>
</feature>
<evidence type="ECO:0000256" key="5">
    <source>
        <dbReference type="ARBA" id="ARBA00022553"/>
    </source>
</evidence>
<evidence type="ECO:0000256" key="4">
    <source>
        <dbReference type="ARBA" id="ARBA00022475"/>
    </source>
</evidence>
<dbReference type="InterPro" id="IPR003594">
    <property type="entry name" value="HATPase_dom"/>
</dbReference>
<dbReference type="InterPro" id="IPR050980">
    <property type="entry name" value="2C_sensor_his_kinase"/>
</dbReference>
<dbReference type="InterPro" id="IPR005467">
    <property type="entry name" value="His_kinase_dom"/>
</dbReference>
<comment type="caution">
    <text evidence="13">The sequence shown here is derived from an EMBL/GenBank/DDBJ whole genome shotgun (WGS) entry which is preliminary data.</text>
</comment>
<sequence>MTAETARSRTEEPVPVTASGAAPALRTGDGGVRHRTLILLRWIAICGQLVAVLGVHFLLGFDLPLEACLAVIGAAVWINLTVRLWTPMTRRLTDGEATVSFAFDLLQLACLLYLTGGLTNPFALLFLAPVTVSASILSPRATALLGLVAGALITVLAAVYRPLPWTGPPPDLPPVYIGGIWAALIVSLAFTSLYAARLAREQRHMAAALATLQMALAREQRLAALGGLAAAAAHELGTPLATITIAARELARDIPAGDPLAEDVHLIAEQAARCRDILTRLARQPGGGEGAGPFARLPLPVLLEQAVAAHRVPDIDLELRFYADGERVDPNRADTPVLDCRPELIHALGNIVENAVAFARSRVVVEARWDGAGLTLQVRDDGPGFSPDVLQKLGEPYLTSRPRGRQGQNREGLGLGVFIAKTLLERTGARVTFFNARRGAGRGGAVVALFWSKSKLKSAHSSGHDWWPLTER</sequence>
<dbReference type="RefSeq" id="WP_269332425.1">
    <property type="nucleotide sequence ID" value="NZ_JAMZFT010000002.1"/>
</dbReference>
<feature type="transmembrane region" description="Helical" evidence="11">
    <location>
        <begin position="39"/>
        <end position="58"/>
    </location>
</feature>
<feature type="transmembrane region" description="Helical" evidence="11">
    <location>
        <begin position="64"/>
        <end position="85"/>
    </location>
</feature>
<keyword evidence="11" id="KW-0472">Membrane</keyword>
<dbReference type="SMART" id="SM00388">
    <property type="entry name" value="HisKA"/>
    <property type="match status" value="1"/>
</dbReference>
<keyword evidence="9" id="KW-0067">ATP-binding</keyword>